<organism evidence="1">
    <name type="scientific">marine sediment metagenome</name>
    <dbReference type="NCBI Taxonomy" id="412755"/>
    <lineage>
        <taxon>unclassified sequences</taxon>
        <taxon>metagenomes</taxon>
        <taxon>ecological metagenomes</taxon>
    </lineage>
</organism>
<dbReference type="AlphaFoldDB" id="X0YE12"/>
<reference evidence="1" key="1">
    <citation type="journal article" date="2014" name="Front. Microbiol.">
        <title>High frequency of phylogenetically diverse reductive dehalogenase-homologous genes in deep subseafloor sedimentary metagenomes.</title>
        <authorList>
            <person name="Kawai M."/>
            <person name="Futagami T."/>
            <person name="Toyoda A."/>
            <person name="Takaki Y."/>
            <person name="Nishi S."/>
            <person name="Hori S."/>
            <person name="Arai W."/>
            <person name="Tsubouchi T."/>
            <person name="Morono Y."/>
            <person name="Uchiyama I."/>
            <person name="Ito T."/>
            <person name="Fujiyama A."/>
            <person name="Inagaki F."/>
            <person name="Takami H."/>
        </authorList>
    </citation>
    <scope>NUCLEOTIDE SEQUENCE</scope>
    <source>
        <strain evidence="1">Expedition CK06-06</strain>
    </source>
</reference>
<sequence length="35" mass="4138">SRESRENSQWLAPQLIQQQGFVRFEKQQMMGSLAK</sequence>
<gene>
    <name evidence="1" type="ORF">S01H4_16222</name>
</gene>
<name>X0YE12_9ZZZZ</name>
<protein>
    <submittedName>
        <fullName evidence="1">Uncharacterized protein</fullName>
    </submittedName>
</protein>
<dbReference type="EMBL" id="BART01007105">
    <property type="protein sequence ID" value="GAG54110.1"/>
    <property type="molecule type" value="Genomic_DNA"/>
</dbReference>
<proteinExistence type="predicted"/>
<feature type="non-terminal residue" evidence="1">
    <location>
        <position position="1"/>
    </location>
</feature>
<accession>X0YE12</accession>
<comment type="caution">
    <text evidence="1">The sequence shown here is derived from an EMBL/GenBank/DDBJ whole genome shotgun (WGS) entry which is preliminary data.</text>
</comment>
<evidence type="ECO:0000313" key="1">
    <source>
        <dbReference type="EMBL" id="GAG54110.1"/>
    </source>
</evidence>